<comment type="catalytic activity">
    <reaction evidence="12">
        <text>(6R)-5,10-methenyltetrahydrofolate + H2O = (6R)-10-formyltetrahydrofolate + H(+)</text>
        <dbReference type="Rhea" id="RHEA:23700"/>
        <dbReference type="ChEBI" id="CHEBI:15377"/>
        <dbReference type="ChEBI" id="CHEBI:15378"/>
        <dbReference type="ChEBI" id="CHEBI:57455"/>
        <dbReference type="ChEBI" id="CHEBI:195366"/>
        <dbReference type="EC" id="3.5.4.9"/>
    </reaction>
</comment>
<dbReference type="Pfam" id="PF00763">
    <property type="entry name" value="THF_DHG_CYH"/>
    <property type="match status" value="1"/>
</dbReference>
<dbReference type="NCBIfam" id="NF008058">
    <property type="entry name" value="PRK10792.1"/>
    <property type="match status" value="1"/>
</dbReference>
<dbReference type="NCBIfam" id="NF010783">
    <property type="entry name" value="PRK14186.1"/>
    <property type="match status" value="1"/>
</dbReference>
<comment type="subunit">
    <text evidence="2 12">Homodimer.</text>
</comment>
<dbReference type="GO" id="GO:0004477">
    <property type="term" value="F:methenyltetrahydrofolate cyclohydrolase activity"/>
    <property type="evidence" value="ECO:0007669"/>
    <property type="project" value="UniProtKB-UniRule"/>
</dbReference>
<dbReference type="HAMAP" id="MF_01576">
    <property type="entry name" value="THF_DHG_CYH"/>
    <property type="match status" value="1"/>
</dbReference>
<evidence type="ECO:0000259" key="13">
    <source>
        <dbReference type="Pfam" id="PF00763"/>
    </source>
</evidence>
<sequence>MRSHMDTHTANILDGKALSDRLRGEIGKEAAELTQKHGRAPGLAVIIVGNDPASHVYVKNKKLGCEKAGIHSFSHELPADTSQQHLLGLISELNQNPKVDGILVQLPAPKHIDPETIIEAIDPGKDVDGFHPYNVGRLAARQPSLRSCTPYGCMKLLAETGLDLHGMECVIVGASNIVGRPMALELLLAGATVTICHRFTENLQSHIERAEIVIAAAGKRGLIKGEWIKQGAIVIDVGIHRLEDGSLTGDVEFDEASKKAGWITPVPGGVGPMTITMLLANTVQAFKIHVGDE</sequence>
<keyword evidence="7 12" id="KW-0521">NADP</keyword>
<evidence type="ECO:0000256" key="2">
    <source>
        <dbReference type="ARBA" id="ARBA00011738"/>
    </source>
</evidence>
<evidence type="ECO:0000256" key="9">
    <source>
        <dbReference type="ARBA" id="ARBA00023102"/>
    </source>
</evidence>
<comment type="function">
    <text evidence="12">Catalyzes the oxidation of 5,10-methylenetetrahydrofolate to 5,10-methenyltetrahydrofolate and then the hydrolysis of 5,10-methenyltetrahydrofolate to 10-formyltetrahydrofolate.</text>
</comment>
<dbReference type="PRINTS" id="PR00085">
    <property type="entry name" value="THFDHDRGNASE"/>
</dbReference>
<dbReference type="GO" id="GO:0004488">
    <property type="term" value="F:methylenetetrahydrofolate dehydrogenase (NADP+) activity"/>
    <property type="evidence" value="ECO:0007669"/>
    <property type="project" value="UniProtKB-UniRule"/>
</dbReference>
<evidence type="ECO:0000256" key="5">
    <source>
        <dbReference type="ARBA" id="ARBA00022755"/>
    </source>
</evidence>
<comment type="similarity">
    <text evidence="12">Belongs to the tetrahydrofolate dehydrogenase/cyclohydrolase family.</text>
</comment>
<dbReference type="KEGG" id="maes:Ga0123461_2391"/>
<evidence type="ECO:0000313" key="15">
    <source>
        <dbReference type="EMBL" id="ATX80790.1"/>
    </source>
</evidence>
<organism evidence="15 16">
    <name type="scientific">Mariprofundus aestuarium</name>
    <dbReference type="NCBI Taxonomy" id="1921086"/>
    <lineage>
        <taxon>Bacteria</taxon>
        <taxon>Pseudomonadati</taxon>
        <taxon>Pseudomonadota</taxon>
        <taxon>Candidatius Mariprofundia</taxon>
        <taxon>Mariprofundales</taxon>
        <taxon>Mariprofundaceae</taxon>
        <taxon>Mariprofundus</taxon>
    </lineage>
</organism>
<dbReference type="Gene3D" id="3.40.50.720">
    <property type="entry name" value="NAD(P)-binding Rossmann-like Domain"/>
    <property type="match status" value="1"/>
</dbReference>
<reference evidence="15 16" key="1">
    <citation type="submission" date="2016-12" db="EMBL/GenBank/DDBJ databases">
        <title>Isolation and genomic insights into novel planktonic Zetaproteobacteria from stratified waters of the Chesapeake Bay.</title>
        <authorList>
            <person name="McAllister S.M."/>
            <person name="Kato S."/>
            <person name="Chan C.S."/>
            <person name="Chiu B.K."/>
            <person name="Field E.K."/>
        </authorList>
    </citation>
    <scope>NUCLEOTIDE SEQUENCE [LARGE SCALE GENOMIC DNA]</scope>
    <source>
        <strain evidence="15 16">CP-5</strain>
    </source>
</reference>
<dbReference type="GO" id="GO:0000105">
    <property type="term" value="P:L-histidine biosynthetic process"/>
    <property type="evidence" value="ECO:0007669"/>
    <property type="project" value="UniProtKB-KW"/>
</dbReference>
<dbReference type="UniPathway" id="UPA00193"/>
<dbReference type="GO" id="GO:0035999">
    <property type="term" value="P:tetrahydrofolate interconversion"/>
    <property type="evidence" value="ECO:0007669"/>
    <property type="project" value="UniProtKB-UniRule"/>
</dbReference>
<accession>A0A2K8L0G0</accession>
<dbReference type="PROSITE" id="PS00767">
    <property type="entry name" value="THF_DHG_CYH_2"/>
    <property type="match status" value="1"/>
</dbReference>
<dbReference type="AlphaFoldDB" id="A0A2K8L0G0"/>
<dbReference type="EMBL" id="CP018799">
    <property type="protein sequence ID" value="ATX80790.1"/>
    <property type="molecule type" value="Genomic_DNA"/>
</dbReference>
<dbReference type="InterPro" id="IPR000672">
    <property type="entry name" value="THF_DH/CycHdrlase"/>
</dbReference>
<evidence type="ECO:0000256" key="8">
    <source>
        <dbReference type="ARBA" id="ARBA00023002"/>
    </source>
</evidence>
<dbReference type="Proteomes" id="UP000231701">
    <property type="component" value="Chromosome"/>
</dbReference>
<keyword evidence="5 12" id="KW-0658">Purine biosynthesis</keyword>
<gene>
    <name evidence="12" type="primary">folD</name>
    <name evidence="15" type="ORF">Ga0123461_2391</name>
</gene>
<dbReference type="Gene3D" id="3.40.50.10860">
    <property type="entry name" value="Leucine Dehydrogenase, chain A, domain 1"/>
    <property type="match status" value="1"/>
</dbReference>
<dbReference type="InterPro" id="IPR020631">
    <property type="entry name" value="THF_DH/CycHdrlase_NAD-bd_dom"/>
</dbReference>
<keyword evidence="6 12" id="KW-0378">Hydrolase</keyword>
<dbReference type="SUPFAM" id="SSF51735">
    <property type="entry name" value="NAD(P)-binding Rossmann-fold domains"/>
    <property type="match status" value="1"/>
</dbReference>
<keyword evidence="4 12" id="KW-0028">Amino-acid biosynthesis</keyword>
<feature type="domain" description="Tetrahydrofolate dehydrogenase/cyclohydrolase catalytic" evidence="13">
    <location>
        <begin position="13"/>
        <end position="128"/>
    </location>
</feature>
<keyword evidence="16" id="KW-1185">Reference proteome</keyword>
<dbReference type="GO" id="GO:0006164">
    <property type="term" value="P:purine nucleotide biosynthetic process"/>
    <property type="evidence" value="ECO:0007669"/>
    <property type="project" value="UniProtKB-KW"/>
</dbReference>
<keyword evidence="8 12" id="KW-0560">Oxidoreductase</keyword>
<comment type="caution">
    <text evidence="12">Lacks conserved residue(s) required for the propagation of feature annotation.</text>
</comment>
<dbReference type="EC" id="1.5.1.5" evidence="12"/>
<dbReference type="EC" id="3.5.4.9" evidence="12"/>
<dbReference type="FunFam" id="3.40.50.10860:FF:000005">
    <property type="entry name" value="C-1-tetrahydrofolate synthase, cytoplasmic, putative"/>
    <property type="match status" value="1"/>
</dbReference>
<comment type="catalytic activity">
    <reaction evidence="12">
        <text>(6R)-5,10-methylene-5,6,7,8-tetrahydrofolate + NADP(+) = (6R)-5,10-methenyltetrahydrofolate + NADPH</text>
        <dbReference type="Rhea" id="RHEA:22812"/>
        <dbReference type="ChEBI" id="CHEBI:15636"/>
        <dbReference type="ChEBI" id="CHEBI:57455"/>
        <dbReference type="ChEBI" id="CHEBI:57783"/>
        <dbReference type="ChEBI" id="CHEBI:58349"/>
        <dbReference type="EC" id="1.5.1.5"/>
    </reaction>
</comment>
<dbReference type="InterPro" id="IPR046346">
    <property type="entry name" value="Aminoacid_DH-like_N_sf"/>
</dbReference>
<dbReference type="InterPro" id="IPR020867">
    <property type="entry name" value="THF_DH/CycHdrlase_CS"/>
</dbReference>
<feature type="binding site" evidence="12">
    <location>
        <begin position="173"/>
        <end position="175"/>
    </location>
    <ligand>
        <name>NADP(+)</name>
        <dbReference type="ChEBI" id="CHEBI:58349"/>
    </ligand>
</feature>
<name>A0A2K8L0G0_MARES</name>
<keyword evidence="10 12" id="KW-0486">Methionine biosynthesis</keyword>
<keyword evidence="9 12" id="KW-0368">Histidine biosynthesis</keyword>
<evidence type="ECO:0000256" key="7">
    <source>
        <dbReference type="ARBA" id="ARBA00022857"/>
    </source>
</evidence>
<comment type="pathway">
    <text evidence="1 12">One-carbon metabolism; tetrahydrofolate interconversion.</text>
</comment>
<dbReference type="SUPFAM" id="SSF53223">
    <property type="entry name" value="Aminoacid dehydrogenase-like, N-terminal domain"/>
    <property type="match status" value="1"/>
</dbReference>
<dbReference type="GO" id="GO:0009086">
    <property type="term" value="P:methionine biosynthetic process"/>
    <property type="evidence" value="ECO:0007669"/>
    <property type="project" value="UniProtKB-KW"/>
</dbReference>
<evidence type="ECO:0000256" key="3">
    <source>
        <dbReference type="ARBA" id="ARBA00022563"/>
    </source>
</evidence>
<dbReference type="CDD" id="cd01080">
    <property type="entry name" value="NAD_bind_m-THF_DH_Cyclohyd"/>
    <property type="match status" value="1"/>
</dbReference>
<evidence type="ECO:0000256" key="10">
    <source>
        <dbReference type="ARBA" id="ARBA00023167"/>
    </source>
</evidence>
<dbReference type="InterPro" id="IPR020630">
    <property type="entry name" value="THF_DH/CycHdrlase_cat_dom"/>
</dbReference>
<evidence type="ECO:0000313" key="16">
    <source>
        <dbReference type="Proteomes" id="UP000231701"/>
    </source>
</evidence>
<dbReference type="GO" id="GO:0005829">
    <property type="term" value="C:cytosol"/>
    <property type="evidence" value="ECO:0007669"/>
    <property type="project" value="TreeGrafter"/>
</dbReference>
<protein>
    <recommendedName>
        <fullName evidence="12">Bifunctional protein FolD</fullName>
    </recommendedName>
    <domain>
        <recommendedName>
            <fullName evidence="12">Methylenetetrahydrofolate dehydrogenase</fullName>
            <ecNumber evidence="12">1.5.1.5</ecNumber>
        </recommendedName>
    </domain>
    <domain>
        <recommendedName>
            <fullName evidence="12">Methenyltetrahydrofolate cyclohydrolase</fullName>
            <ecNumber evidence="12">3.5.4.9</ecNumber>
        </recommendedName>
    </domain>
</protein>
<keyword evidence="3 12" id="KW-0554">One-carbon metabolism</keyword>
<dbReference type="PANTHER" id="PTHR48099:SF5">
    <property type="entry name" value="C-1-TETRAHYDROFOLATE SYNTHASE, CYTOPLASMIC"/>
    <property type="match status" value="1"/>
</dbReference>
<proteinExistence type="inferred from homology"/>
<evidence type="ECO:0000256" key="11">
    <source>
        <dbReference type="ARBA" id="ARBA00023268"/>
    </source>
</evidence>
<evidence type="ECO:0000259" key="14">
    <source>
        <dbReference type="Pfam" id="PF02882"/>
    </source>
</evidence>
<dbReference type="FunFam" id="3.40.50.720:FF:000006">
    <property type="entry name" value="Bifunctional protein FolD"/>
    <property type="match status" value="1"/>
</dbReference>
<dbReference type="InterPro" id="IPR036291">
    <property type="entry name" value="NAD(P)-bd_dom_sf"/>
</dbReference>
<feature type="domain" description="Tetrahydrofolate dehydrogenase/cyclohydrolase NAD(P)-binding" evidence="14">
    <location>
        <begin position="147"/>
        <end position="288"/>
    </location>
</feature>
<evidence type="ECO:0000256" key="12">
    <source>
        <dbReference type="HAMAP-Rule" id="MF_01576"/>
    </source>
</evidence>
<evidence type="ECO:0000256" key="6">
    <source>
        <dbReference type="ARBA" id="ARBA00022801"/>
    </source>
</evidence>
<keyword evidence="11 12" id="KW-0511">Multifunctional enzyme</keyword>
<evidence type="ECO:0000256" key="4">
    <source>
        <dbReference type="ARBA" id="ARBA00022605"/>
    </source>
</evidence>
<evidence type="ECO:0000256" key="1">
    <source>
        <dbReference type="ARBA" id="ARBA00004777"/>
    </source>
</evidence>
<dbReference type="PANTHER" id="PTHR48099">
    <property type="entry name" value="C-1-TETRAHYDROFOLATE SYNTHASE, CYTOPLASMIC-RELATED"/>
    <property type="match status" value="1"/>
</dbReference>
<dbReference type="Pfam" id="PF02882">
    <property type="entry name" value="THF_DHG_CYH_C"/>
    <property type="match status" value="1"/>
</dbReference>
<feature type="binding site" evidence="12">
    <location>
        <position position="239"/>
    </location>
    <ligand>
        <name>NADP(+)</name>
        <dbReference type="ChEBI" id="CHEBI:58349"/>
    </ligand>
</feature>